<dbReference type="Proteomes" id="UP001337655">
    <property type="component" value="Unassembled WGS sequence"/>
</dbReference>
<gene>
    <name evidence="2" type="ORF">LTR77_011154</name>
</gene>
<name>A0AAV9NX03_9PEZI</name>
<dbReference type="EMBL" id="JAVRRT010000033">
    <property type="protein sequence ID" value="KAK5162828.1"/>
    <property type="molecule type" value="Genomic_DNA"/>
</dbReference>
<dbReference type="AlphaFoldDB" id="A0AAV9NX03"/>
<feature type="region of interest" description="Disordered" evidence="1">
    <location>
        <begin position="95"/>
        <end position="133"/>
    </location>
</feature>
<accession>A0AAV9NX03</accession>
<proteinExistence type="predicted"/>
<dbReference type="RefSeq" id="XP_064653456.1">
    <property type="nucleotide sequence ID" value="XM_064808366.1"/>
</dbReference>
<feature type="compositionally biased region" description="Basic and acidic residues" evidence="1">
    <location>
        <begin position="95"/>
        <end position="117"/>
    </location>
</feature>
<reference evidence="2 3" key="1">
    <citation type="submission" date="2023-08" db="EMBL/GenBank/DDBJ databases">
        <title>Black Yeasts Isolated from many extreme environments.</title>
        <authorList>
            <person name="Coleine C."/>
            <person name="Stajich J.E."/>
            <person name="Selbmann L."/>
        </authorList>
    </citation>
    <scope>NUCLEOTIDE SEQUENCE [LARGE SCALE GENOMIC DNA]</scope>
    <source>
        <strain evidence="2 3">CCFEE 5935</strain>
    </source>
</reference>
<comment type="caution">
    <text evidence="2">The sequence shown here is derived from an EMBL/GenBank/DDBJ whole genome shotgun (WGS) entry which is preliminary data.</text>
</comment>
<evidence type="ECO:0000256" key="1">
    <source>
        <dbReference type="SAM" id="MobiDB-lite"/>
    </source>
</evidence>
<evidence type="ECO:0000313" key="3">
    <source>
        <dbReference type="Proteomes" id="UP001337655"/>
    </source>
</evidence>
<sequence length="133" mass="15280">MPMSVYVISIGYSPQRRWMKRMCSRLPKFTTRHLCSESIYTLHPHQHIRLSAPNLQLPSYDTLLPPAYEDELWASTVTEYVNEFRIGGMKEAKLGAEERHGEAEYAETTPKDPRDSSRNGMLSGPDNSLHELE</sequence>
<evidence type="ECO:0000313" key="2">
    <source>
        <dbReference type="EMBL" id="KAK5162828.1"/>
    </source>
</evidence>
<dbReference type="GeneID" id="89932474"/>
<protein>
    <submittedName>
        <fullName evidence="2">Uncharacterized protein</fullName>
    </submittedName>
</protein>
<keyword evidence="3" id="KW-1185">Reference proteome</keyword>
<organism evidence="2 3">
    <name type="scientific">Saxophila tyrrhenica</name>
    <dbReference type="NCBI Taxonomy" id="1690608"/>
    <lineage>
        <taxon>Eukaryota</taxon>
        <taxon>Fungi</taxon>
        <taxon>Dikarya</taxon>
        <taxon>Ascomycota</taxon>
        <taxon>Pezizomycotina</taxon>
        <taxon>Dothideomycetes</taxon>
        <taxon>Dothideomycetidae</taxon>
        <taxon>Mycosphaerellales</taxon>
        <taxon>Extremaceae</taxon>
        <taxon>Saxophila</taxon>
    </lineage>
</organism>